<accession>A0A8K1CJX4</accession>
<reference evidence="2" key="1">
    <citation type="submission" date="2019-03" db="EMBL/GenBank/DDBJ databases">
        <title>Long read genome sequence of the mycoparasitic Pythium oligandrum ATCC 38472 isolated from sugarbeet rhizosphere.</title>
        <authorList>
            <person name="Gaulin E."/>
        </authorList>
    </citation>
    <scope>NUCLEOTIDE SEQUENCE</scope>
    <source>
        <strain evidence="2">ATCC 38472_TT</strain>
    </source>
</reference>
<proteinExistence type="predicted"/>
<feature type="transmembrane region" description="Helical" evidence="1">
    <location>
        <begin position="101"/>
        <end position="120"/>
    </location>
</feature>
<feature type="transmembrane region" description="Helical" evidence="1">
    <location>
        <begin position="47"/>
        <end position="64"/>
    </location>
</feature>
<evidence type="ECO:0000313" key="2">
    <source>
        <dbReference type="EMBL" id="TMW63597.1"/>
    </source>
</evidence>
<feature type="transmembrane region" description="Helical" evidence="1">
    <location>
        <begin position="76"/>
        <end position="95"/>
    </location>
</feature>
<dbReference type="Proteomes" id="UP000794436">
    <property type="component" value="Unassembled WGS sequence"/>
</dbReference>
<comment type="caution">
    <text evidence="2">The sequence shown here is derived from an EMBL/GenBank/DDBJ whole genome shotgun (WGS) entry which is preliminary data.</text>
</comment>
<organism evidence="2 3">
    <name type="scientific">Pythium oligandrum</name>
    <name type="common">Mycoparasitic fungus</name>
    <dbReference type="NCBI Taxonomy" id="41045"/>
    <lineage>
        <taxon>Eukaryota</taxon>
        <taxon>Sar</taxon>
        <taxon>Stramenopiles</taxon>
        <taxon>Oomycota</taxon>
        <taxon>Peronosporomycetes</taxon>
        <taxon>Pythiales</taxon>
        <taxon>Pythiaceae</taxon>
        <taxon>Pythium</taxon>
    </lineage>
</organism>
<dbReference type="OrthoDB" id="60372at2759"/>
<dbReference type="AlphaFoldDB" id="A0A8K1CJX4"/>
<evidence type="ECO:0000256" key="1">
    <source>
        <dbReference type="SAM" id="Phobius"/>
    </source>
</evidence>
<evidence type="ECO:0000313" key="3">
    <source>
        <dbReference type="Proteomes" id="UP000794436"/>
    </source>
</evidence>
<gene>
    <name evidence="2" type="ORF">Poli38472_002538</name>
</gene>
<protein>
    <submittedName>
        <fullName evidence="2">Uncharacterized protein</fullName>
    </submittedName>
</protein>
<keyword evidence="1" id="KW-1133">Transmembrane helix</keyword>
<keyword evidence="3" id="KW-1185">Reference proteome</keyword>
<keyword evidence="1" id="KW-0472">Membrane</keyword>
<sequence length="181" mass="20580">MARKQTKKATAAAAAAQNASLSAEQQLQQQVLHHYAKTVYFNDLWKSFLSNISGLVFLMSGFMIQRMNQSKQGIGFIGAFEGLSFIIAACTIFFVRRLVKPLLAFKAAFAFSLLQCLWFGHSYYRRVTKQDPEIGDLWVDQFPFGSMYFALCWLADRFMLRSHDLAKKTAEDVQDVLLKAN</sequence>
<keyword evidence="1" id="KW-0812">Transmembrane</keyword>
<dbReference type="EMBL" id="SPLM01000072">
    <property type="protein sequence ID" value="TMW63597.1"/>
    <property type="molecule type" value="Genomic_DNA"/>
</dbReference>
<name>A0A8K1CJX4_PYTOL</name>